<organism evidence="2 3">
    <name type="scientific">Madurella fahalii</name>
    <dbReference type="NCBI Taxonomy" id="1157608"/>
    <lineage>
        <taxon>Eukaryota</taxon>
        <taxon>Fungi</taxon>
        <taxon>Dikarya</taxon>
        <taxon>Ascomycota</taxon>
        <taxon>Pezizomycotina</taxon>
        <taxon>Sordariomycetes</taxon>
        <taxon>Sordariomycetidae</taxon>
        <taxon>Sordariales</taxon>
        <taxon>Sordariales incertae sedis</taxon>
        <taxon>Madurella</taxon>
    </lineage>
</organism>
<protein>
    <submittedName>
        <fullName evidence="2">Uncharacterized protein</fullName>
    </submittedName>
</protein>
<evidence type="ECO:0000256" key="1">
    <source>
        <dbReference type="SAM" id="MobiDB-lite"/>
    </source>
</evidence>
<feature type="region of interest" description="Disordered" evidence="1">
    <location>
        <begin position="133"/>
        <end position="273"/>
    </location>
</feature>
<dbReference type="Proteomes" id="UP001628179">
    <property type="component" value="Unassembled WGS sequence"/>
</dbReference>
<feature type="region of interest" description="Disordered" evidence="1">
    <location>
        <begin position="367"/>
        <end position="412"/>
    </location>
</feature>
<dbReference type="RefSeq" id="XP_070915926.1">
    <property type="nucleotide sequence ID" value="XM_071059825.1"/>
</dbReference>
<feature type="compositionally biased region" description="Low complexity" evidence="1">
    <location>
        <begin position="226"/>
        <end position="267"/>
    </location>
</feature>
<accession>A0ABQ0G8U6</accession>
<evidence type="ECO:0000313" key="3">
    <source>
        <dbReference type="Proteomes" id="UP001628179"/>
    </source>
</evidence>
<dbReference type="EMBL" id="BAAFSV010000002">
    <property type="protein sequence ID" value="GAB1314195.1"/>
    <property type="molecule type" value="Genomic_DNA"/>
</dbReference>
<comment type="caution">
    <text evidence="2">The sequence shown here is derived from an EMBL/GenBank/DDBJ whole genome shotgun (WGS) entry which is preliminary data.</text>
</comment>
<dbReference type="GeneID" id="98175148"/>
<proteinExistence type="predicted"/>
<sequence length="486" mass="51039">MPPTTNFKTYEAQARLLAALIASLDDKRLDYKKIAQCFGGGATHAAIEHRFRPIKLQAEFIRSLLDAGGDPGDYAIWDIKTKDKIQQHFGSSTPDGIAFQFRAVKQGANVLKNAVEKGNDPVSAFSDYIGGNGSSVPATPTHHAPGSAKRGRTTKTAVSGGGTPASKRRKAVQIKPEPDFDDTDSPEVDYDELDQSPTRNVTKVKRTPRKNPQELVPRSAWAKPVPGSATGAGAATPRSGPAPVTPVPTTSSYSGAAPSTSAASTSTFNQGTAHSPHPAMNYFPFTGTSTAAATAATLNTIPAPAAAPYATLHSNNNNSVTGMHHHQQHHYIYGTTLPTTDINILNTPYYTGTGINTNTPSFIDMTTASSSPSADTPTNNTTNNYLNYASNNESTSASASEAPTPQATNMPMSMSMSMSSAPAAGMHSFKTEESFFSTETAHLGGGGGSSENDVAAGSFGFTDEEEALYAGDVDFNVDAEWDAGDC</sequence>
<evidence type="ECO:0000313" key="2">
    <source>
        <dbReference type="EMBL" id="GAB1314195.1"/>
    </source>
</evidence>
<keyword evidence="3" id="KW-1185">Reference proteome</keyword>
<name>A0ABQ0G8U6_9PEZI</name>
<gene>
    <name evidence="2" type="ORF">MFIFM68171_04405</name>
</gene>
<reference evidence="2 3" key="1">
    <citation type="submission" date="2024-09" db="EMBL/GenBank/DDBJ databases">
        <title>Itraconazole resistance in Madurella fahalii resulting from another homologue of gene encoding cytochrome P450 14-alpha sterol demethylase (CYP51).</title>
        <authorList>
            <person name="Yoshioka I."/>
            <person name="Fahal A.H."/>
            <person name="Kaneko S."/>
            <person name="Yaguchi T."/>
        </authorList>
    </citation>
    <scope>NUCLEOTIDE SEQUENCE [LARGE SCALE GENOMIC DNA]</scope>
    <source>
        <strain evidence="2 3">IFM 68171</strain>
    </source>
</reference>
<feature type="compositionally biased region" description="Acidic residues" evidence="1">
    <location>
        <begin position="179"/>
        <end position="194"/>
    </location>
</feature>